<sequence>MLQTPCLRKAMKALSQITIPVFLIRYLDELELRQAIEKLFNKV</sequence>
<reference evidence="1 2" key="1">
    <citation type="submission" date="2020-02" db="EMBL/GenBank/DDBJ databases">
        <authorList>
            <person name="Hogendoorn C."/>
        </authorList>
    </citation>
    <scope>NUCLEOTIDE SEQUENCE [LARGE SCALE GENOMIC DNA]</scope>
    <source>
        <strain evidence="1">METHB21</strain>
    </source>
</reference>
<name>A0A8S0Y741_9GAMM</name>
<dbReference type="EMBL" id="CADCXN010000117">
    <property type="protein sequence ID" value="CAA9892829.1"/>
    <property type="molecule type" value="Genomic_DNA"/>
</dbReference>
<evidence type="ECO:0000313" key="2">
    <source>
        <dbReference type="Proteomes" id="UP000494216"/>
    </source>
</evidence>
<gene>
    <name evidence="1" type="ORF">METHB2_830006</name>
</gene>
<evidence type="ECO:0000313" key="1">
    <source>
        <dbReference type="EMBL" id="CAA9892829.1"/>
    </source>
</evidence>
<accession>A0A8S0Y741</accession>
<keyword evidence="2" id="KW-1185">Reference proteome</keyword>
<protein>
    <submittedName>
        <fullName evidence="1">Uncharacterized protein</fullName>
    </submittedName>
</protein>
<organism evidence="1 2">
    <name type="scientific">Candidatus Methylobacter favarea</name>
    <dbReference type="NCBI Taxonomy" id="2707345"/>
    <lineage>
        <taxon>Bacteria</taxon>
        <taxon>Pseudomonadati</taxon>
        <taxon>Pseudomonadota</taxon>
        <taxon>Gammaproteobacteria</taxon>
        <taxon>Methylococcales</taxon>
        <taxon>Methylococcaceae</taxon>
        <taxon>Methylobacter</taxon>
    </lineage>
</organism>
<proteinExistence type="predicted"/>
<comment type="caution">
    <text evidence="1">The sequence shown here is derived from an EMBL/GenBank/DDBJ whole genome shotgun (WGS) entry which is preliminary data.</text>
</comment>
<dbReference type="AlphaFoldDB" id="A0A8S0Y741"/>
<dbReference type="Proteomes" id="UP000494216">
    <property type="component" value="Unassembled WGS sequence"/>
</dbReference>